<dbReference type="eggNOG" id="ENOG5032XQT">
    <property type="taxonomic scope" value="Bacteria"/>
</dbReference>
<organism evidence="1 2">
    <name type="scientific">Eremococcus coleocola ACS-139-V-Col8</name>
    <dbReference type="NCBI Taxonomy" id="908337"/>
    <lineage>
        <taxon>Bacteria</taxon>
        <taxon>Bacillati</taxon>
        <taxon>Bacillota</taxon>
        <taxon>Bacilli</taxon>
        <taxon>Lactobacillales</taxon>
        <taxon>Aerococcaceae</taxon>
        <taxon>Eremococcus</taxon>
    </lineage>
</organism>
<protein>
    <submittedName>
        <fullName evidence="1">Tetratricopeptide repeat protein</fullName>
    </submittedName>
</protein>
<dbReference type="AlphaFoldDB" id="E4KM49"/>
<dbReference type="EMBL" id="AENN01000001">
    <property type="protein sequence ID" value="EFR32085.1"/>
    <property type="molecule type" value="Genomic_DNA"/>
</dbReference>
<dbReference type="STRING" id="908337.HMPREF9257_1035"/>
<comment type="caution">
    <text evidence="1">The sequence shown here is derived from an EMBL/GenBank/DDBJ whole genome shotgun (WGS) entry which is preliminary data.</text>
</comment>
<dbReference type="Proteomes" id="UP000005990">
    <property type="component" value="Unassembled WGS sequence"/>
</dbReference>
<evidence type="ECO:0000313" key="1">
    <source>
        <dbReference type="EMBL" id="EFR32085.1"/>
    </source>
</evidence>
<keyword evidence="2" id="KW-1185">Reference proteome</keyword>
<dbReference type="OrthoDB" id="2139308at2"/>
<proteinExistence type="predicted"/>
<gene>
    <name evidence="1" type="ORF">HMPREF9257_1035</name>
</gene>
<evidence type="ECO:0000313" key="2">
    <source>
        <dbReference type="Proteomes" id="UP000005990"/>
    </source>
</evidence>
<reference evidence="1 2" key="1">
    <citation type="submission" date="2010-10" db="EMBL/GenBank/DDBJ databases">
        <authorList>
            <person name="Durkin A.S."/>
            <person name="Madupu R."/>
            <person name="Torralba M."/>
            <person name="Gillis M."/>
            <person name="Methe B."/>
            <person name="Sutton G."/>
            <person name="Nelson K.E."/>
        </authorList>
    </citation>
    <scope>NUCLEOTIDE SEQUENCE [LARGE SCALE GENOMIC DNA]</scope>
    <source>
        <strain evidence="1 2">ACS-139-V-Col8</strain>
    </source>
</reference>
<dbReference type="RefSeq" id="WP_006417566.1">
    <property type="nucleotide sequence ID" value="NZ_AENN01000001.1"/>
</dbReference>
<accession>E4KM49</accession>
<sequence length="322" mass="37923">MTDILEMPNNAENAYRKARNFLIKNQFKDALPLLEQSYQLNPNPDVLVDWTFALIRTKDLTELKRIWQESHFSLQEIALQPRLAQVYIQSLFHMEKLNDIALKLYQLQEQTPAGPLKEFIEAELSKVNQALALQDQFKLGQGQEILDNLLSLPLIEQLSQLKQIYVIQSKASHHFLFQCLSHEQVSNYAKADILHYLLYHLSETELNQTIKFSWFDHDKEVNLANLTPYQEDPLYLETRQKLYDYCQSNDPHLTDAVLEQFVLQALFFYPYFQATFENEDTWLAIFLHKNQVQSVSYLDISPELDHYYDQIILELQSIFLNA</sequence>
<name>E4KM49_9LACT</name>